<organism evidence="1 2">
    <name type="scientific">Geobacillus stearothermophilus</name>
    <name type="common">Bacillus stearothermophilus</name>
    <dbReference type="NCBI Taxonomy" id="1422"/>
    <lineage>
        <taxon>Bacteria</taxon>
        <taxon>Bacillati</taxon>
        <taxon>Bacillota</taxon>
        <taxon>Bacilli</taxon>
        <taxon>Bacillales</taxon>
        <taxon>Anoxybacillaceae</taxon>
        <taxon>Geobacillus</taxon>
    </lineage>
</organism>
<name>A0A150MUG1_GEOSE</name>
<dbReference type="AlphaFoldDB" id="A0A150MUG1"/>
<dbReference type="EMBL" id="LQYV01000032">
    <property type="protein sequence ID" value="KYD28081.1"/>
    <property type="molecule type" value="Genomic_DNA"/>
</dbReference>
<protein>
    <submittedName>
        <fullName evidence="1">Uncharacterized protein</fullName>
    </submittedName>
</protein>
<accession>A0A150MUG1</accession>
<dbReference type="Proteomes" id="UP000075424">
    <property type="component" value="Unassembled WGS sequence"/>
</dbReference>
<evidence type="ECO:0000313" key="2">
    <source>
        <dbReference type="Proteomes" id="UP000075424"/>
    </source>
</evidence>
<evidence type="ECO:0000313" key="1">
    <source>
        <dbReference type="EMBL" id="KYD28081.1"/>
    </source>
</evidence>
<comment type="caution">
    <text evidence="1">The sequence shown here is derived from an EMBL/GenBank/DDBJ whole genome shotgun (WGS) entry which is preliminary data.</text>
</comment>
<reference evidence="1 2" key="1">
    <citation type="submission" date="2016-01" db="EMBL/GenBank/DDBJ databases">
        <title>Draft Genome Sequences of Seven Thermophilic Sporeformers Isolated from Foods.</title>
        <authorList>
            <person name="Berendsen E.M."/>
            <person name="Wells-Bennik M.H."/>
            <person name="Krawcyk A.O."/>
            <person name="De Jong A."/>
            <person name="Holsappel S."/>
            <person name="Eijlander R.T."/>
            <person name="Kuipers O.P."/>
        </authorList>
    </citation>
    <scope>NUCLEOTIDE SEQUENCE [LARGE SCALE GENOMIC DNA]</scope>
    <source>
        <strain evidence="1 2">B4109</strain>
    </source>
</reference>
<proteinExistence type="predicted"/>
<sequence length="37" mass="4276">MLGKCAPPSAAFFLEEKWTRLRPKFGRIQKQNGEVKL</sequence>
<gene>
    <name evidence="1" type="ORF">B4109_1213</name>
</gene>